<feature type="signal peptide" evidence="1">
    <location>
        <begin position="1"/>
        <end position="19"/>
    </location>
</feature>
<accession>A0AB36XNA5</accession>
<sequence>MFKGVSLVLSVFICTFAQANTSVEFETAQKLLTAMDVDEQMLGGFEAMLPIVNQIASKLELNSQETDQLKDLYKDWFENDIDRVKMRIEIAKLYSNQFTVTEMNQIIEFYDTPIGQKLIQKSPELAKLGAQIGMTEAQDKQQQLLERITPFIKEHSAK</sequence>
<dbReference type="RefSeq" id="WP_102277984.1">
    <property type="nucleotide sequence ID" value="NZ_JAJGZN020000002.1"/>
</dbReference>
<dbReference type="EMBL" id="MCXM01000011">
    <property type="protein sequence ID" value="PMK47938.1"/>
    <property type="molecule type" value="Genomic_DNA"/>
</dbReference>
<proteinExistence type="predicted"/>
<protein>
    <recommendedName>
        <fullName evidence="2">DUF2059 domain-containing protein</fullName>
    </recommendedName>
</protein>
<dbReference type="InterPro" id="IPR018637">
    <property type="entry name" value="DUF2059"/>
</dbReference>
<comment type="caution">
    <text evidence="3">The sequence shown here is derived from an EMBL/GenBank/DDBJ whole genome shotgun (WGS) entry which is preliminary data.</text>
</comment>
<feature type="domain" description="DUF2059" evidence="2">
    <location>
        <begin position="85"/>
        <end position="142"/>
    </location>
</feature>
<gene>
    <name evidence="3" type="ORF">BCT99_13760</name>
</gene>
<dbReference type="Pfam" id="PF09832">
    <property type="entry name" value="DUF2059"/>
    <property type="match status" value="1"/>
</dbReference>
<dbReference type="AlphaFoldDB" id="A0AB36XNA5"/>
<evidence type="ECO:0000259" key="2">
    <source>
        <dbReference type="Pfam" id="PF09832"/>
    </source>
</evidence>
<reference evidence="3" key="2">
    <citation type="submission" date="2016-07" db="EMBL/GenBank/DDBJ databases">
        <authorList>
            <person name="Kauffman K."/>
            <person name="Arevalo P."/>
            <person name="Polz M.F."/>
        </authorList>
    </citation>
    <scope>NUCLEOTIDE SEQUENCE</scope>
    <source>
        <strain evidence="3">10N.261.52.F7</strain>
    </source>
</reference>
<feature type="chain" id="PRO_5044235956" description="DUF2059 domain-containing protein" evidence="1">
    <location>
        <begin position="20"/>
        <end position="158"/>
    </location>
</feature>
<keyword evidence="1" id="KW-0732">Signal</keyword>
<reference evidence="3" key="3">
    <citation type="journal article" date="2018" name="Nature">
        <title>A major lineage of non-tailed dsDNA viruses as unrecognized killers of marine bacteria.</title>
        <authorList>
            <person name="Kauffman K.M."/>
            <person name="Hussain F.A."/>
            <person name="Yang J."/>
            <person name="Arevalo P."/>
            <person name="Brown J.M."/>
            <person name="Chang W.K."/>
            <person name="VanInsberghe D."/>
            <person name="Elsherbini J."/>
            <person name="Sharma R.S."/>
            <person name="Cutler M.B."/>
            <person name="Kelly L."/>
            <person name="Polz M.F."/>
        </authorList>
    </citation>
    <scope>NUCLEOTIDE SEQUENCE</scope>
    <source>
        <strain evidence="3">10N.261.52.F7</strain>
    </source>
</reference>
<evidence type="ECO:0000256" key="1">
    <source>
        <dbReference type="SAM" id="SignalP"/>
    </source>
</evidence>
<name>A0AB36XNA5_9VIBR</name>
<evidence type="ECO:0000313" key="3">
    <source>
        <dbReference type="EMBL" id="PMK47938.1"/>
    </source>
</evidence>
<organism evidence="3">
    <name type="scientific">Vibrio lentus</name>
    <dbReference type="NCBI Taxonomy" id="136468"/>
    <lineage>
        <taxon>Bacteria</taxon>
        <taxon>Pseudomonadati</taxon>
        <taxon>Pseudomonadota</taxon>
        <taxon>Gammaproteobacteria</taxon>
        <taxon>Vibrionales</taxon>
        <taxon>Vibrionaceae</taxon>
        <taxon>Vibrio</taxon>
    </lineage>
</organism>
<reference key="1">
    <citation type="submission" date="2016-07" db="EMBL/GenBank/DDBJ databases">
        <title>Nontailed viruses are major unrecognized killers of bacteria in the ocean.</title>
        <authorList>
            <person name="Kauffman K."/>
            <person name="Hussain F."/>
            <person name="Yang J."/>
            <person name="Arevalo P."/>
            <person name="Brown J."/>
            <person name="Cutler M."/>
            <person name="Kelly L."/>
            <person name="Polz M.F."/>
        </authorList>
    </citation>
    <scope>NUCLEOTIDE SEQUENCE [LARGE SCALE GENOMIC DNA]</scope>
    <source>
        <strain>10N.261.52.F7</strain>
    </source>
</reference>